<dbReference type="CDD" id="cd06606">
    <property type="entry name" value="STKc_MAPKKK"/>
    <property type="match status" value="1"/>
</dbReference>
<dbReference type="InterPro" id="IPR008271">
    <property type="entry name" value="Ser/Thr_kinase_AS"/>
</dbReference>
<evidence type="ECO:0000256" key="5">
    <source>
        <dbReference type="ARBA" id="ARBA00022840"/>
    </source>
</evidence>
<dbReference type="RefSeq" id="XP_009038644.1">
    <property type="nucleotide sequence ID" value="XM_009040396.1"/>
</dbReference>
<evidence type="ECO:0000256" key="6">
    <source>
        <dbReference type="PROSITE-ProRule" id="PRU10141"/>
    </source>
</evidence>
<dbReference type="PIRSF" id="PIRSF000654">
    <property type="entry name" value="Integrin-linked_kinase"/>
    <property type="match status" value="1"/>
</dbReference>
<dbReference type="InterPro" id="IPR017441">
    <property type="entry name" value="Protein_kinase_ATP_BS"/>
</dbReference>
<dbReference type="SMART" id="SM00220">
    <property type="entry name" value="S_TKc"/>
    <property type="match status" value="1"/>
</dbReference>
<proteinExistence type="inferred from homology"/>
<dbReference type="GO" id="GO:0005524">
    <property type="term" value="F:ATP binding"/>
    <property type="evidence" value="ECO:0007669"/>
    <property type="project" value="UniProtKB-UniRule"/>
</dbReference>
<name>F0YE32_AURAN</name>
<evidence type="ECO:0000313" key="10">
    <source>
        <dbReference type="Proteomes" id="UP000002729"/>
    </source>
</evidence>
<dbReference type="eggNOG" id="KOG0198">
    <property type="taxonomic scope" value="Eukaryota"/>
</dbReference>
<keyword evidence="10" id="KW-1185">Reference proteome</keyword>
<feature type="non-terminal residue" evidence="9">
    <location>
        <position position="267"/>
    </location>
</feature>
<dbReference type="PROSITE" id="PS00107">
    <property type="entry name" value="PROTEIN_KINASE_ATP"/>
    <property type="match status" value="1"/>
</dbReference>
<dbReference type="PROSITE" id="PS00108">
    <property type="entry name" value="PROTEIN_KINASE_ST"/>
    <property type="match status" value="1"/>
</dbReference>
<evidence type="ECO:0000256" key="2">
    <source>
        <dbReference type="ARBA" id="ARBA00022679"/>
    </source>
</evidence>
<keyword evidence="4" id="KW-0418">Kinase</keyword>
<dbReference type="PANTHER" id="PTHR11584">
    <property type="entry name" value="SERINE/THREONINE PROTEIN KINASE"/>
    <property type="match status" value="1"/>
</dbReference>
<dbReference type="InterPro" id="IPR011009">
    <property type="entry name" value="Kinase-like_dom_sf"/>
</dbReference>
<dbReference type="PROSITE" id="PS50011">
    <property type="entry name" value="PROTEIN_KINASE_DOM"/>
    <property type="match status" value="1"/>
</dbReference>
<dbReference type="AlphaFoldDB" id="F0YE32"/>
<dbReference type="SUPFAM" id="SSF56112">
    <property type="entry name" value="Protein kinase-like (PK-like)"/>
    <property type="match status" value="1"/>
</dbReference>
<dbReference type="GeneID" id="20221329"/>
<evidence type="ECO:0000256" key="1">
    <source>
        <dbReference type="ARBA" id="ARBA00022527"/>
    </source>
</evidence>
<dbReference type="KEGG" id="aaf:AURANDRAFT_3365"/>
<comment type="similarity">
    <text evidence="7">Belongs to the protein kinase superfamily.</text>
</comment>
<dbReference type="Proteomes" id="UP000002729">
    <property type="component" value="Unassembled WGS sequence"/>
</dbReference>
<dbReference type="OrthoDB" id="8693905at2759"/>
<dbReference type="InParanoid" id="F0YE32"/>
<dbReference type="GO" id="GO:0004674">
    <property type="term" value="F:protein serine/threonine kinase activity"/>
    <property type="evidence" value="ECO:0007669"/>
    <property type="project" value="UniProtKB-KW"/>
</dbReference>
<keyword evidence="5 6" id="KW-0067">ATP-binding</keyword>
<keyword evidence="1 7" id="KW-0723">Serine/threonine-protein kinase</keyword>
<gene>
    <name evidence="9" type="ORF">AURANDRAFT_3365</name>
</gene>
<accession>F0YE32</accession>
<feature type="binding site" evidence="6">
    <location>
        <position position="33"/>
    </location>
    <ligand>
        <name>ATP</name>
        <dbReference type="ChEBI" id="CHEBI:30616"/>
    </ligand>
</feature>
<dbReference type="EMBL" id="GL833134">
    <property type="protein sequence ID" value="EGB06488.1"/>
    <property type="molecule type" value="Genomic_DNA"/>
</dbReference>
<dbReference type="Pfam" id="PF00069">
    <property type="entry name" value="Pkinase"/>
    <property type="match status" value="1"/>
</dbReference>
<sequence>PGTWKIANVIGQGSFGAIYLGLNMNTGELMAVKELPIRRARDVAELRQEIDILATLEHPNIVKYLGAEVKDADDAGGPALYIMLEYVPGGSVRQLLEAFEKFSESVVRIYGNQILKGLAYLHDNAICHRDIKGANILLDEKGLVKLADFGASCNYELDACAKILVSVQAGTPYFMAPEIMANAPYAPAADVWSFGGVVLQMATGHFPWLEVKRTSTADLFAYVTTHNVAPACPTHFSAELHDFLGAIFDRDADRRPAAAALLRHAFL</sequence>
<evidence type="ECO:0000259" key="8">
    <source>
        <dbReference type="PROSITE" id="PS50011"/>
    </source>
</evidence>
<evidence type="ECO:0000313" key="9">
    <source>
        <dbReference type="EMBL" id="EGB06488.1"/>
    </source>
</evidence>
<dbReference type="InterPro" id="IPR000719">
    <property type="entry name" value="Prot_kinase_dom"/>
</dbReference>
<organism evidence="10">
    <name type="scientific">Aureococcus anophagefferens</name>
    <name type="common">Harmful bloom alga</name>
    <dbReference type="NCBI Taxonomy" id="44056"/>
    <lineage>
        <taxon>Eukaryota</taxon>
        <taxon>Sar</taxon>
        <taxon>Stramenopiles</taxon>
        <taxon>Ochrophyta</taxon>
        <taxon>Pelagophyceae</taxon>
        <taxon>Pelagomonadales</taxon>
        <taxon>Pelagomonadaceae</taxon>
        <taxon>Aureococcus</taxon>
    </lineage>
</organism>
<evidence type="ECO:0000256" key="7">
    <source>
        <dbReference type="RuleBase" id="RU000304"/>
    </source>
</evidence>
<feature type="non-terminal residue" evidence="9">
    <location>
        <position position="1"/>
    </location>
</feature>
<keyword evidence="3 6" id="KW-0547">Nucleotide-binding</keyword>
<evidence type="ECO:0000256" key="3">
    <source>
        <dbReference type="ARBA" id="ARBA00022741"/>
    </source>
</evidence>
<dbReference type="Gene3D" id="1.10.510.10">
    <property type="entry name" value="Transferase(Phosphotransferase) domain 1"/>
    <property type="match status" value="1"/>
</dbReference>
<feature type="domain" description="Protein kinase" evidence="8">
    <location>
        <begin position="4"/>
        <end position="267"/>
    </location>
</feature>
<reference evidence="9 10" key="1">
    <citation type="journal article" date="2011" name="Proc. Natl. Acad. Sci. U.S.A.">
        <title>Niche of harmful alga Aureococcus anophagefferens revealed through ecogenomics.</title>
        <authorList>
            <person name="Gobler C.J."/>
            <person name="Berry D.L."/>
            <person name="Dyhrman S.T."/>
            <person name="Wilhelm S.W."/>
            <person name="Salamov A."/>
            <person name="Lobanov A.V."/>
            <person name="Zhang Y."/>
            <person name="Collier J.L."/>
            <person name="Wurch L.L."/>
            <person name="Kustka A.B."/>
            <person name="Dill B.D."/>
            <person name="Shah M."/>
            <person name="VerBerkmoes N.C."/>
            <person name="Kuo A."/>
            <person name="Terry A."/>
            <person name="Pangilinan J."/>
            <person name="Lindquist E.A."/>
            <person name="Lucas S."/>
            <person name="Paulsen I.T."/>
            <person name="Hattenrath-Lehmann T.K."/>
            <person name="Talmage S.C."/>
            <person name="Walker E.A."/>
            <person name="Koch F."/>
            <person name="Burson A.M."/>
            <person name="Marcoval M.A."/>
            <person name="Tang Y.Z."/>
            <person name="Lecleir G.R."/>
            <person name="Coyne K.J."/>
            <person name="Berg G.M."/>
            <person name="Bertrand E.M."/>
            <person name="Saito M.A."/>
            <person name="Gladyshev V.N."/>
            <person name="Grigoriev I.V."/>
        </authorList>
    </citation>
    <scope>NUCLEOTIDE SEQUENCE [LARGE SCALE GENOMIC DNA]</scope>
    <source>
        <strain evidence="10">CCMP 1984</strain>
    </source>
</reference>
<evidence type="ECO:0000256" key="4">
    <source>
        <dbReference type="ARBA" id="ARBA00022777"/>
    </source>
</evidence>
<protein>
    <recommendedName>
        <fullName evidence="8">Protein kinase domain-containing protein</fullName>
    </recommendedName>
</protein>
<dbReference type="PANTHER" id="PTHR11584:SF369">
    <property type="entry name" value="MITOGEN-ACTIVATED PROTEIN KINASE KINASE KINASE 19-RELATED"/>
    <property type="match status" value="1"/>
</dbReference>
<keyword evidence="2" id="KW-0808">Transferase</keyword>
<dbReference type="OMA" id="QAMNMNT"/>